<name>A0A071LA22_PSEAI</name>
<evidence type="ECO:0000313" key="7">
    <source>
        <dbReference type="Proteomes" id="UP000194857"/>
    </source>
</evidence>
<organism evidence="1 6">
    <name type="scientific">Pseudomonas aeruginosa</name>
    <dbReference type="NCBI Taxonomy" id="287"/>
    <lineage>
        <taxon>Bacteria</taxon>
        <taxon>Pseudomonadati</taxon>
        <taxon>Pseudomonadota</taxon>
        <taxon>Gammaproteobacteria</taxon>
        <taxon>Pseudomonadales</taxon>
        <taxon>Pseudomonadaceae</taxon>
        <taxon>Pseudomonas</taxon>
    </lineage>
</organism>
<dbReference type="EMBL" id="RBSQ01001457">
    <property type="protein sequence ID" value="RMS44017.1"/>
    <property type="molecule type" value="Genomic_DNA"/>
</dbReference>
<reference evidence="6" key="1">
    <citation type="submission" date="2015-06" db="EMBL/GenBank/DDBJ databases">
        <authorList>
            <person name="Radhakrishnan Rajesh"/>
            <person name="Underwood Anthony"/>
            <person name="Al-Shahib Ali"/>
        </authorList>
    </citation>
    <scope>NUCLEOTIDE SEQUENCE [LARGE SCALE GENOMIC DNA]</scope>
    <source>
        <strain evidence="6">P19_London_7_VIM_2_05_10</strain>
    </source>
</reference>
<reference evidence="1" key="2">
    <citation type="submission" date="2015-06" db="EMBL/GenBank/DDBJ databases">
        <authorList>
            <person name="Radhakrishnan R."/>
            <person name="Underwood A."/>
            <person name="Al-Shahib A."/>
        </authorList>
    </citation>
    <scope>NUCLEOTIDE SEQUENCE</scope>
    <source>
        <strain evidence="1">P19_London_7_VIM_2_05_10</strain>
    </source>
</reference>
<sequence length="111" mass="11246">MKPAVLPALLVLSLLGGCGDSSSDGKAASGPLALHCGDFGKLEVIDGFASLKLPDGSSVQSLGGDVRSLADGQALSAISYSDGSVLYRQAGDTPGYLYTPAKGQRQACETR</sequence>
<dbReference type="Proteomes" id="UP000644192">
    <property type="component" value="Unassembled WGS sequence"/>
</dbReference>
<protein>
    <submittedName>
        <fullName evidence="1">Uncharacterized protein</fullName>
    </submittedName>
</protein>
<dbReference type="EMBL" id="WXZT01000039">
    <property type="protein sequence ID" value="MZZ17023.1"/>
    <property type="molecule type" value="Genomic_DNA"/>
</dbReference>
<dbReference type="Proteomes" id="UP000194857">
    <property type="component" value="Unassembled WGS sequence"/>
</dbReference>
<evidence type="ECO:0000313" key="3">
    <source>
        <dbReference type="EMBL" id="OTI55979.1"/>
    </source>
</evidence>
<accession>A0A071LA22</accession>
<reference evidence="4 8" key="5">
    <citation type="submission" date="2018-08" db="EMBL/GenBank/DDBJ databases">
        <title>Recombination of ecologically and evolutionarily significant loci maintains genetic cohesion in the Pseudomonas syringae species complex.</title>
        <authorList>
            <person name="Dillon M."/>
            <person name="Thakur S."/>
            <person name="Almeida R.N.D."/>
            <person name="Weir B.S."/>
            <person name="Guttman D.S."/>
        </authorList>
    </citation>
    <scope>NUCLEOTIDE SEQUENCE [LARGE SCALE GENOMIC DNA]</scope>
    <source>
        <strain evidence="4 8">ICMP 7846</strain>
    </source>
</reference>
<evidence type="ECO:0000313" key="8">
    <source>
        <dbReference type="Proteomes" id="UP000270834"/>
    </source>
</evidence>
<gene>
    <name evidence="4" type="ORF">ALP65_02928</name>
    <name evidence="3" type="ORF">CAZ10_30995</name>
    <name evidence="2" type="ORF">GUL26_32655</name>
    <name evidence="5" type="ORF">IPC1295_28585</name>
    <name evidence="1" type="ORF">PAERUG_P19_London_7_VIM_2_05_10_04174</name>
</gene>
<dbReference type="EMBL" id="CVVU01000217">
    <property type="protein sequence ID" value="CRP34628.1"/>
    <property type="molecule type" value="Genomic_DNA"/>
</dbReference>
<evidence type="ECO:0000313" key="6">
    <source>
        <dbReference type="Proteomes" id="UP000045039"/>
    </source>
</evidence>
<reference evidence="5 9" key="4">
    <citation type="submission" date="2017-08" db="EMBL/GenBank/DDBJ databases">
        <authorList>
            <person name="Feschi L."/>
            <person name="Jeukens J."/>
            <person name="Emond-Rheault J.-G."/>
            <person name="Kukavica-Ibrulj I."/>
            <person name="Boyle B."/>
            <person name="Levesque R.C."/>
        </authorList>
    </citation>
    <scope>NUCLEOTIDE SEQUENCE [LARGE SCALE GENOMIC DNA]</scope>
    <source>
        <strain evidence="5 9">PA-W36</strain>
    </source>
</reference>
<evidence type="ECO:0000313" key="9">
    <source>
        <dbReference type="Proteomes" id="UP000284767"/>
    </source>
</evidence>
<evidence type="ECO:0000313" key="2">
    <source>
        <dbReference type="EMBL" id="MZZ17023.1"/>
    </source>
</evidence>
<comment type="caution">
    <text evidence="1">The sequence shown here is derived from an EMBL/GenBank/DDBJ whole genome shotgun (WGS) entry which is preliminary data.</text>
</comment>
<evidence type="ECO:0000313" key="1">
    <source>
        <dbReference type="EMBL" id="CRP34628.1"/>
    </source>
</evidence>
<dbReference type="Proteomes" id="UP000284767">
    <property type="component" value="Unassembled WGS sequence"/>
</dbReference>
<dbReference type="AlphaFoldDB" id="A0A071LA22"/>
<dbReference type="Proteomes" id="UP000045039">
    <property type="component" value="Unassembled WGS sequence"/>
</dbReference>
<reference evidence="2" key="7">
    <citation type="submission" date="2020-01" db="EMBL/GenBank/DDBJ databases">
        <title>Bacteria Cultured from War Wounds Associated with the Conflict in Eastern Ukraine.</title>
        <authorList>
            <person name="Snesrud E."/>
            <person name="Galac M.R."/>
            <person name="Mc Gann P."/>
            <person name="Valentine K."/>
            <person name="Viacheslav K."/>
        </authorList>
    </citation>
    <scope>NUCLEOTIDE SEQUENCE</scope>
    <source>
        <strain evidence="2">VNMU148</strain>
    </source>
</reference>
<dbReference type="EMBL" id="NFFZ01000024">
    <property type="protein sequence ID" value="OTI55979.1"/>
    <property type="molecule type" value="Genomic_DNA"/>
</dbReference>
<dbReference type="RefSeq" id="WP_003119150.1">
    <property type="nucleotide sequence ID" value="NZ_AP014651.1"/>
</dbReference>
<accession>A0A1S1BWJ5</accession>
<dbReference type="PROSITE" id="PS51257">
    <property type="entry name" value="PROKAR_LIPOPROTEIN"/>
    <property type="match status" value="1"/>
</dbReference>
<reference evidence="3 7" key="3">
    <citation type="submission" date="2017-05" db="EMBL/GenBank/DDBJ databases">
        <authorList>
            <person name="Song R."/>
            <person name="Chenine A.L."/>
            <person name="Ruprecht R.M."/>
        </authorList>
    </citation>
    <scope>NUCLEOTIDE SEQUENCE [LARGE SCALE GENOMIC DNA]</scope>
    <source>
        <strain evidence="3 7">S567_C10_BS</strain>
    </source>
</reference>
<reference evidence="5 9" key="6">
    <citation type="submission" date="2019-01" db="EMBL/GenBank/DDBJ databases">
        <title>The Pseudomonas aeruginosa pan-genome provides new insights on its population structure, horizontal gene transfer and pathogenicity.</title>
        <authorList>
            <person name="Freschi L."/>
            <person name="Vincent A.T."/>
            <person name="Jeukens J."/>
            <person name="Emond-Rheault J.-G."/>
            <person name="Kukavica-Ibrulj I."/>
            <person name="Dupont M.-J."/>
            <person name="Charette S.J."/>
            <person name="Boyle B."/>
            <person name="Levesque R.C."/>
        </authorList>
    </citation>
    <scope>NUCLEOTIDE SEQUENCE [LARGE SCALE GENOMIC DNA]</scope>
    <source>
        <strain evidence="5 9">PA-W36</strain>
    </source>
</reference>
<evidence type="ECO:0000313" key="4">
    <source>
        <dbReference type="EMBL" id="RMS44017.1"/>
    </source>
</evidence>
<dbReference type="Proteomes" id="UP000270834">
    <property type="component" value="Unassembled WGS sequence"/>
</dbReference>
<evidence type="ECO:0000313" key="5">
    <source>
        <dbReference type="EMBL" id="RPM05844.1"/>
    </source>
</evidence>
<dbReference type="EMBL" id="NSNE01000023">
    <property type="protein sequence ID" value="RPM05844.1"/>
    <property type="molecule type" value="Genomic_DNA"/>
</dbReference>
<proteinExistence type="predicted"/>